<feature type="region of interest" description="Disordered" evidence="1">
    <location>
        <begin position="40"/>
        <end position="98"/>
    </location>
</feature>
<reference evidence="3 4" key="1">
    <citation type="journal article" date="2011" name="Cell">
        <title>The monarch butterfly genome yields insights into long-distance migration.</title>
        <authorList>
            <person name="Zhan S."/>
            <person name="Merlin C."/>
            <person name="Boore J.L."/>
            <person name="Reppert S.M."/>
        </authorList>
    </citation>
    <scope>NUCLEOTIDE SEQUENCE [LARGE SCALE GENOMIC DNA]</scope>
    <source>
        <strain evidence="3">F-2</strain>
    </source>
</reference>
<dbReference type="KEGG" id="dpl:KGM_210829"/>
<feature type="domain" description="PiggyBac transposable element-derived protein" evidence="2">
    <location>
        <begin position="209"/>
        <end position="586"/>
    </location>
</feature>
<dbReference type="AlphaFoldDB" id="A0A212EHM2"/>
<feature type="compositionally biased region" description="Acidic residues" evidence="1">
    <location>
        <begin position="44"/>
        <end position="60"/>
    </location>
</feature>
<accession>A0A212EHM2</accession>
<proteinExistence type="predicted"/>
<evidence type="ECO:0000313" key="4">
    <source>
        <dbReference type="Proteomes" id="UP000007151"/>
    </source>
</evidence>
<dbReference type="InParanoid" id="A0A212EHM2"/>
<evidence type="ECO:0000259" key="2">
    <source>
        <dbReference type="Pfam" id="PF13843"/>
    </source>
</evidence>
<organism evidence="3 4">
    <name type="scientific">Danaus plexippus plexippus</name>
    <dbReference type="NCBI Taxonomy" id="278856"/>
    <lineage>
        <taxon>Eukaryota</taxon>
        <taxon>Metazoa</taxon>
        <taxon>Ecdysozoa</taxon>
        <taxon>Arthropoda</taxon>
        <taxon>Hexapoda</taxon>
        <taxon>Insecta</taxon>
        <taxon>Pterygota</taxon>
        <taxon>Neoptera</taxon>
        <taxon>Endopterygota</taxon>
        <taxon>Lepidoptera</taxon>
        <taxon>Glossata</taxon>
        <taxon>Ditrysia</taxon>
        <taxon>Papilionoidea</taxon>
        <taxon>Nymphalidae</taxon>
        <taxon>Danainae</taxon>
        <taxon>Danaini</taxon>
        <taxon>Danaina</taxon>
        <taxon>Danaus</taxon>
        <taxon>Danaus</taxon>
    </lineage>
</organism>
<comment type="caution">
    <text evidence="3">The sequence shown here is derived from an EMBL/GenBank/DDBJ whole genome shotgun (WGS) entry which is preliminary data.</text>
</comment>
<dbReference type="Pfam" id="PF13843">
    <property type="entry name" value="DDE_Tnp_1_7"/>
    <property type="match status" value="1"/>
</dbReference>
<evidence type="ECO:0000313" key="3">
    <source>
        <dbReference type="EMBL" id="OWR40986.1"/>
    </source>
</evidence>
<dbReference type="EMBL" id="AGBW02014856">
    <property type="protein sequence ID" value="OWR40986.1"/>
    <property type="molecule type" value="Genomic_DNA"/>
</dbReference>
<feature type="compositionally biased region" description="Polar residues" evidence="1">
    <location>
        <begin position="86"/>
        <end position="98"/>
    </location>
</feature>
<protein>
    <recommendedName>
        <fullName evidence="2">PiggyBac transposable element-derived protein domain-containing protein</fullName>
    </recommendedName>
</protein>
<evidence type="ECO:0000256" key="1">
    <source>
        <dbReference type="SAM" id="MobiDB-lite"/>
    </source>
</evidence>
<name>A0A212EHM2_DANPL</name>
<gene>
    <name evidence="3" type="ORF">KGM_210829</name>
</gene>
<dbReference type="PANTHER" id="PTHR47272">
    <property type="entry name" value="DDE_TNP_1_7 DOMAIN-CONTAINING PROTEIN"/>
    <property type="match status" value="1"/>
</dbReference>
<sequence>MKRGRADSVTCLRTSDMANQMRKDFIKLSEMGEEEIWQLLDNIPTDDEGTDDDNDDDVDSDQGAPNLDFMHTEDELEPLTDESQKTEIPTNTTESGSAVSTICPIVPEQLDQNEEIISLMPDHTEEIAVQESAKPYRRRKRPRTPEPTEEEDGPVVQALGVVDDVADMKNDSPQFKSIVWKKKNLHLHVNEVVFRGQKELPETITRLDTPYKCFRYFMNDALFDHLVEQSNLYARQKNIRTNFSVQSVDLRKFVGILLYMSVYRYPNVRSYWGNNSFEAIRQTMPVLRFEAIRRYLHYNDNAAVVTRGDPGYDRLYKVRPLVKHFNERFLSVPMPSRLCVDEQMCATKMTGSHLRQYMPNKPHKWGFKFFCLCDTSGFSYSFEVYTGAGDNVIFDGMPDLGAASNVVVRLSKQIPNFVNHILYFDNFYTSLGLLTYLRSRGIYSLGTVRVNRVPNCKLSSDAILQQKKVDRGYSEEFVGTAYGIDISSVLWNDTKTVRLLSTYVGVKPFASKNINKQISKVTRWDRKKKTHYDIDCPQIIKEYNRHMGGVDLMDGLLGRYHIRMKTRKWTNRIFYHMVDVAMVNAYILYHRLHPHADKIELPTFRTQVAESLCVCGTIPVKRSVGRPSNTTPPPKIPTAKRAYLPTDDIRYDQIGHWCVFRDRSGKKQCKYPKCKSETQAYCTKCNLSLCSSTTKTCFYDFHNK</sequence>
<dbReference type="Proteomes" id="UP000007151">
    <property type="component" value="Unassembled WGS sequence"/>
</dbReference>
<dbReference type="InterPro" id="IPR029526">
    <property type="entry name" value="PGBD"/>
</dbReference>
<dbReference type="eggNOG" id="ENOG502QVRU">
    <property type="taxonomic scope" value="Eukaryota"/>
</dbReference>
<feature type="region of interest" description="Disordered" evidence="1">
    <location>
        <begin position="130"/>
        <end position="153"/>
    </location>
</feature>
<keyword evidence="4" id="KW-1185">Reference proteome</keyword>